<dbReference type="Proteomes" id="UP000035062">
    <property type="component" value="Unassembled WGS sequence"/>
</dbReference>
<proteinExistence type="predicted"/>
<keyword evidence="1 2" id="KW-0732">Signal</keyword>
<feature type="chain" id="PRO_5003715125" description="Outer membrane protein beta-barrel domain-containing protein" evidence="2">
    <location>
        <begin position="25"/>
        <end position="198"/>
    </location>
</feature>
<evidence type="ECO:0000256" key="2">
    <source>
        <dbReference type="SAM" id="SignalP"/>
    </source>
</evidence>
<dbReference type="AlphaFoldDB" id="I8U7S9"/>
<dbReference type="SUPFAM" id="SSF56925">
    <property type="entry name" value="OMPA-like"/>
    <property type="match status" value="1"/>
</dbReference>
<dbReference type="Gene3D" id="2.40.160.20">
    <property type="match status" value="1"/>
</dbReference>
<sequence>MLKFVRNIASYLLLSSVISVPAVAAGSLTYDYIGASYSRLLPKEGSLEPFGVTYEAGYQISEYFYVAAAHSRLADNLNDYELKLRETELILGLRLPTGAATDLFVELGYLEQQAIETGWRVRNDITAEGWMAKTGLNHALSERVELSIYLNHQNNDFDRVTAFGVNSRLHFTQTFQLVIGFDADPDNRRGKVGLHYAF</sequence>
<evidence type="ECO:0000259" key="3">
    <source>
        <dbReference type="Pfam" id="PF13505"/>
    </source>
</evidence>
<name>I8U7S9_9ALTE</name>
<comment type="caution">
    <text evidence="4">The sequence shown here is derived from an EMBL/GenBank/DDBJ whole genome shotgun (WGS) entry which is preliminary data.</text>
</comment>
<dbReference type="InterPro" id="IPR011250">
    <property type="entry name" value="OMP/PagP_B-barrel"/>
</dbReference>
<evidence type="ECO:0000313" key="4">
    <source>
        <dbReference type="EMBL" id="EIW88048.1"/>
    </source>
</evidence>
<dbReference type="RefSeq" id="WP_008985314.1">
    <property type="nucleotide sequence ID" value="NZ_AKKU01000025.1"/>
</dbReference>
<reference evidence="4 5" key="1">
    <citation type="journal article" date="2012" name="J. Bacteriol.">
        <title>Genome Sequence of Pectin-Degrading Alishewanella agri, Isolated from Landfill Soil.</title>
        <authorList>
            <person name="Kim J."/>
            <person name="Jung J."/>
            <person name="Sung J.S."/>
            <person name="Chun J."/>
            <person name="Park W."/>
        </authorList>
    </citation>
    <scope>NUCLEOTIDE SEQUENCE [LARGE SCALE GENOMIC DNA]</scope>
    <source>
        <strain evidence="4 5">BL06</strain>
    </source>
</reference>
<evidence type="ECO:0000313" key="5">
    <source>
        <dbReference type="Proteomes" id="UP000035062"/>
    </source>
</evidence>
<keyword evidence="5" id="KW-1185">Reference proteome</keyword>
<gene>
    <name evidence="4" type="ORF">AGRI_12621</name>
</gene>
<feature type="signal peptide" evidence="2">
    <location>
        <begin position="1"/>
        <end position="24"/>
    </location>
</feature>
<feature type="domain" description="Outer membrane protein beta-barrel" evidence="3">
    <location>
        <begin position="12"/>
        <end position="166"/>
    </location>
</feature>
<dbReference type="InterPro" id="IPR027385">
    <property type="entry name" value="Beta-barrel_OMP"/>
</dbReference>
<dbReference type="Pfam" id="PF13505">
    <property type="entry name" value="OMP_b-brl"/>
    <property type="match status" value="1"/>
</dbReference>
<organism evidence="4 5">
    <name type="scientific">Alishewanella agri BL06</name>
    <dbReference type="NCBI Taxonomy" id="1195246"/>
    <lineage>
        <taxon>Bacteria</taxon>
        <taxon>Pseudomonadati</taxon>
        <taxon>Pseudomonadota</taxon>
        <taxon>Gammaproteobacteria</taxon>
        <taxon>Alteromonadales</taxon>
        <taxon>Alteromonadaceae</taxon>
        <taxon>Alishewanella</taxon>
    </lineage>
</organism>
<dbReference type="PATRIC" id="fig|1195246.3.peg.2503"/>
<dbReference type="STRING" id="1195246.AGRI_12621"/>
<evidence type="ECO:0000256" key="1">
    <source>
        <dbReference type="ARBA" id="ARBA00022729"/>
    </source>
</evidence>
<dbReference type="EMBL" id="AKKU01000025">
    <property type="protein sequence ID" value="EIW88048.1"/>
    <property type="molecule type" value="Genomic_DNA"/>
</dbReference>
<accession>I8U7S9</accession>
<protein>
    <recommendedName>
        <fullName evidence="3">Outer membrane protein beta-barrel domain-containing protein</fullName>
    </recommendedName>
</protein>